<accession>W0RH47</accession>
<dbReference type="HOGENOM" id="CLU_083191_0_0_0"/>
<evidence type="ECO:0000313" key="2">
    <source>
        <dbReference type="EMBL" id="AHG89665.1"/>
    </source>
</evidence>
<organism evidence="2 3">
    <name type="scientific">Gemmatirosa kalamazoonensis</name>
    <dbReference type="NCBI Taxonomy" id="861299"/>
    <lineage>
        <taxon>Bacteria</taxon>
        <taxon>Pseudomonadati</taxon>
        <taxon>Gemmatimonadota</taxon>
        <taxon>Gemmatimonadia</taxon>
        <taxon>Gemmatimonadales</taxon>
        <taxon>Gemmatimonadaceae</taxon>
        <taxon>Gemmatirosa</taxon>
    </lineage>
</organism>
<dbReference type="eggNOG" id="COG0129">
    <property type="taxonomic scope" value="Bacteria"/>
</dbReference>
<feature type="domain" description="Dihydroxy-acid/6-phosphogluconate dehydratase C-terminal" evidence="1">
    <location>
        <begin position="19"/>
        <end position="157"/>
    </location>
</feature>
<proteinExistence type="predicted"/>
<dbReference type="STRING" id="861299.J421_2128"/>
<dbReference type="InterPro" id="IPR056740">
    <property type="entry name" value="ILV_EDD_C"/>
</dbReference>
<dbReference type="GO" id="GO:0016836">
    <property type="term" value="F:hydro-lyase activity"/>
    <property type="evidence" value="ECO:0007669"/>
    <property type="project" value="TreeGrafter"/>
</dbReference>
<dbReference type="PANTHER" id="PTHR43661:SF3">
    <property type="entry name" value="D-XYLONATE DEHYDRATASE YAGF-RELATED"/>
    <property type="match status" value="1"/>
</dbReference>
<dbReference type="EMBL" id="CP007128">
    <property type="protein sequence ID" value="AHG89665.1"/>
    <property type="molecule type" value="Genomic_DNA"/>
</dbReference>
<gene>
    <name evidence="2" type="ORF">J421_2128</name>
</gene>
<dbReference type="PATRIC" id="fig|861299.3.peg.2167"/>
<protein>
    <submittedName>
        <fullName evidence="2">Dihydroxy-acid and 6-phosphogluconate dehydratase</fullName>
    </submittedName>
</protein>
<dbReference type="KEGG" id="gba:J421_2128"/>
<dbReference type="GO" id="GO:0005829">
    <property type="term" value="C:cytosol"/>
    <property type="evidence" value="ECO:0007669"/>
    <property type="project" value="TreeGrafter"/>
</dbReference>
<dbReference type="Pfam" id="PF24877">
    <property type="entry name" value="ILV_EDD_C"/>
    <property type="match status" value="1"/>
</dbReference>
<dbReference type="PANTHER" id="PTHR43661">
    <property type="entry name" value="D-XYLONATE DEHYDRATASE"/>
    <property type="match status" value="1"/>
</dbReference>
<dbReference type="AlphaFoldDB" id="W0RH47"/>
<evidence type="ECO:0000313" key="3">
    <source>
        <dbReference type="Proteomes" id="UP000019151"/>
    </source>
</evidence>
<keyword evidence="3" id="KW-1185">Reference proteome</keyword>
<dbReference type="InterPro" id="IPR042096">
    <property type="entry name" value="Dihydro-acid_dehy_C"/>
</dbReference>
<dbReference type="SUPFAM" id="SSF52016">
    <property type="entry name" value="LeuD/IlvD-like"/>
    <property type="match status" value="1"/>
</dbReference>
<dbReference type="InParanoid" id="W0RH47"/>
<name>W0RH47_9BACT</name>
<sequence length="249" mass="25635">MSPDAARRAGLTSTVVFPVGNLAPEGSVIKATAIDRSVVDDDGVYRHTGPARVFADEHEAIRAVKGLTDRPVQAGDVIVLVGNGPSGTGMQETAQITTALKFLPWGKHVALVTDGRFSGLSTGACVGHVGPEALQGGPIGRVRDDDLIEIVIDRASLLGSVNLVGVAGERLPREACDDVLAGRAPLPGLAPHPALPNDTRLWAALQRASGGTWAGCVYDVDRIVAAIEAGLAATSGAESEAVLKPADNF</sequence>
<evidence type="ECO:0000259" key="1">
    <source>
        <dbReference type="Pfam" id="PF24877"/>
    </source>
</evidence>
<dbReference type="Gene3D" id="3.50.30.80">
    <property type="entry name" value="IlvD/EDD C-terminal domain-like"/>
    <property type="match status" value="1"/>
</dbReference>
<reference evidence="2 3" key="1">
    <citation type="journal article" date="2014" name="Genome Announc.">
        <title>Genome Sequence and Methylome of Soil Bacterium Gemmatirosa kalamazoonensis KBS708T, a Member of the Rarely Cultivated Gemmatimonadetes Phylum.</title>
        <authorList>
            <person name="Debruyn J.M."/>
            <person name="Radosevich M."/>
            <person name="Wommack K.E."/>
            <person name="Polson S.W."/>
            <person name="Hauser L.J."/>
            <person name="Fawaz M.N."/>
            <person name="Korlach J."/>
            <person name="Tsai Y.C."/>
        </authorList>
    </citation>
    <scope>NUCLEOTIDE SEQUENCE [LARGE SCALE GENOMIC DNA]</scope>
    <source>
        <strain evidence="2 3">KBS708</strain>
    </source>
</reference>
<dbReference type="Proteomes" id="UP000019151">
    <property type="component" value="Chromosome"/>
</dbReference>